<reference evidence="1 2" key="1">
    <citation type="journal article" date="2019" name="Int. J. Syst. Evol. Microbiol.">
        <title>The Global Catalogue of Microorganisms (GCM) 10K type strain sequencing project: providing services to taxonomists for standard genome sequencing and annotation.</title>
        <authorList>
            <consortium name="The Broad Institute Genomics Platform"/>
            <consortium name="The Broad Institute Genome Sequencing Center for Infectious Disease"/>
            <person name="Wu L."/>
            <person name="Ma J."/>
        </authorList>
    </citation>
    <scope>NUCLEOTIDE SEQUENCE [LARGE SCALE GENOMIC DNA]</scope>
    <source>
        <strain evidence="1 2">XZGYJ-43</strain>
    </source>
</reference>
<name>A0ABD5Z2Z0_9EURY</name>
<dbReference type="RefSeq" id="WP_279529430.1">
    <property type="nucleotide sequence ID" value="NZ_CP122312.1"/>
</dbReference>
<dbReference type="EMBL" id="JBHTAR010000011">
    <property type="protein sequence ID" value="MFC7199500.1"/>
    <property type="molecule type" value="Genomic_DNA"/>
</dbReference>
<comment type="caution">
    <text evidence="1">The sequence shown here is derived from an EMBL/GenBank/DDBJ whole genome shotgun (WGS) entry which is preliminary data.</text>
</comment>
<dbReference type="Proteomes" id="UP001596447">
    <property type="component" value="Unassembled WGS sequence"/>
</dbReference>
<gene>
    <name evidence="1" type="ORF">ACFQJ9_08760</name>
</gene>
<evidence type="ECO:0000313" key="1">
    <source>
        <dbReference type="EMBL" id="MFC7199500.1"/>
    </source>
</evidence>
<evidence type="ECO:0000313" key="2">
    <source>
        <dbReference type="Proteomes" id="UP001596447"/>
    </source>
</evidence>
<dbReference type="AlphaFoldDB" id="A0ABD5Z2Z0"/>
<proteinExistence type="predicted"/>
<protein>
    <submittedName>
        <fullName evidence="1">Uncharacterized protein</fullName>
    </submittedName>
</protein>
<organism evidence="1 2">
    <name type="scientific">Halospeciosus flavus</name>
    <dbReference type="NCBI Taxonomy" id="3032283"/>
    <lineage>
        <taxon>Archaea</taxon>
        <taxon>Methanobacteriati</taxon>
        <taxon>Methanobacteriota</taxon>
        <taxon>Stenosarchaea group</taxon>
        <taxon>Halobacteria</taxon>
        <taxon>Halobacteriales</taxon>
        <taxon>Halobacteriaceae</taxon>
        <taxon>Halospeciosus</taxon>
    </lineage>
</organism>
<sequence length="164" mass="18457">MVKFLLDSDDDWIETVRRVLYPRLHPYLVPFGGYGVGTTTLNQYVAHLDEDEEAIEEELVAAGGERNPIACFKTLPDGRLSEGSWRFTHATDPTGRVEPGMQLHITLFERDDGLPGREVYAHYEDDWMADASGHLKGANFSASKGVSYATVLFDNHTYLIAHQR</sequence>
<keyword evidence="2" id="KW-1185">Reference proteome</keyword>
<accession>A0ABD5Z2Z0</accession>